<reference evidence="6 7" key="1">
    <citation type="submission" date="2016-06" db="EMBL/GenBank/DDBJ databases">
        <authorList>
            <person name="Kjaerup R.B."/>
            <person name="Dalgaard T.S."/>
            <person name="Juul-Madsen H.R."/>
        </authorList>
    </citation>
    <scope>NUCLEOTIDE SEQUENCE [LARGE SCALE GENOMIC DNA]</scope>
    <source>
        <strain evidence="6">2</strain>
    </source>
</reference>
<dbReference type="InterPro" id="IPR036390">
    <property type="entry name" value="WH_DNA-bd_sf"/>
</dbReference>
<dbReference type="GO" id="GO:0003677">
    <property type="term" value="F:DNA binding"/>
    <property type="evidence" value="ECO:0007669"/>
    <property type="project" value="UniProtKB-KW"/>
</dbReference>
<dbReference type="PANTHER" id="PTHR46577:SF1">
    <property type="entry name" value="HTH-TYPE TRANSCRIPTIONAL REGULATORY PROTEIN GABR"/>
    <property type="match status" value="1"/>
</dbReference>
<evidence type="ECO:0000256" key="4">
    <source>
        <dbReference type="ARBA" id="ARBA00023163"/>
    </source>
</evidence>
<dbReference type="Pfam" id="PF00392">
    <property type="entry name" value="GntR"/>
    <property type="match status" value="1"/>
</dbReference>
<evidence type="ECO:0000256" key="2">
    <source>
        <dbReference type="ARBA" id="ARBA00023015"/>
    </source>
</evidence>
<keyword evidence="4" id="KW-0804">Transcription</keyword>
<keyword evidence="3" id="KW-0238">DNA-binding</keyword>
<keyword evidence="2" id="KW-0805">Transcription regulation</keyword>
<dbReference type="SUPFAM" id="SSF46785">
    <property type="entry name" value="Winged helix' DNA-binding domain"/>
    <property type="match status" value="1"/>
</dbReference>
<dbReference type="PROSITE" id="PS50949">
    <property type="entry name" value="HTH_GNTR"/>
    <property type="match status" value="1"/>
</dbReference>
<dbReference type="EMBL" id="FLQY01000001">
    <property type="protein sequence ID" value="SBT03150.1"/>
    <property type="molecule type" value="Genomic_DNA"/>
</dbReference>
<gene>
    <name evidence="6" type="ORF">PROAA_10009</name>
</gene>
<dbReference type="SMART" id="SM00345">
    <property type="entry name" value="HTH_GNTR"/>
    <property type="match status" value="1"/>
</dbReference>
<evidence type="ECO:0000256" key="1">
    <source>
        <dbReference type="ARBA" id="ARBA00022898"/>
    </source>
</evidence>
<organism evidence="6 7">
    <name type="scientific">Candidatus Propionivibrio aalborgensis</name>
    <dbReference type="NCBI Taxonomy" id="1860101"/>
    <lineage>
        <taxon>Bacteria</taxon>
        <taxon>Pseudomonadati</taxon>
        <taxon>Pseudomonadota</taxon>
        <taxon>Betaproteobacteria</taxon>
        <taxon>Rhodocyclales</taxon>
        <taxon>Rhodocyclaceae</taxon>
        <taxon>Propionivibrio</taxon>
    </lineage>
</organism>
<accession>A0A1A8XD67</accession>
<dbReference type="Gene3D" id="1.10.10.10">
    <property type="entry name" value="Winged helix-like DNA-binding domain superfamily/Winged helix DNA-binding domain"/>
    <property type="match status" value="1"/>
</dbReference>
<sequence>MRYERLAEDLSGIIAAGNLRPGERLPSVRRLSRERRLSVSTVLQALRQLEDRGLVEARPQSGYFVRHASARRAQPSVRSTPEEAVPVDVSQRLMRVLQTGVKPGVAPPQRRIAFASAVAACCSSAPVRWCCPASSEVARG</sequence>
<dbReference type="AlphaFoldDB" id="A0A1A8XD67"/>
<keyword evidence="7" id="KW-1185">Reference proteome</keyword>
<feature type="domain" description="HTH gntR-type" evidence="5">
    <location>
        <begin position="1"/>
        <end position="68"/>
    </location>
</feature>
<evidence type="ECO:0000256" key="3">
    <source>
        <dbReference type="ARBA" id="ARBA00023125"/>
    </source>
</evidence>
<dbReference type="InterPro" id="IPR051446">
    <property type="entry name" value="HTH_trans_reg/aminotransferase"/>
</dbReference>
<dbReference type="Proteomes" id="UP000199600">
    <property type="component" value="Unassembled WGS sequence"/>
</dbReference>
<name>A0A1A8XD67_9RHOO</name>
<dbReference type="RefSeq" id="WP_245664093.1">
    <property type="nucleotide sequence ID" value="NZ_FLQY01000001.1"/>
</dbReference>
<dbReference type="InterPro" id="IPR000524">
    <property type="entry name" value="Tscrpt_reg_HTH_GntR"/>
</dbReference>
<dbReference type="CDD" id="cd07377">
    <property type="entry name" value="WHTH_GntR"/>
    <property type="match status" value="1"/>
</dbReference>
<dbReference type="InterPro" id="IPR036388">
    <property type="entry name" value="WH-like_DNA-bd_sf"/>
</dbReference>
<keyword evidence="1" id="KW-0663">Pyridoxal phosphate</keyword>
<evidence type="ECO:0000313" key="7">
    <source>
        <dbReference type="Proteomes" id="UP000199600"/>
    </source>
</evidence>
<protein>
    <recommendedName>
        <fullName evidence="5">HTH gntR-type domain-containing protein</fullName>
    </recommendedName>
</protein>
<dbReference type="PANTHER" id="PTHR46577">
    <property type="entry name" value="HTH-TYPE TRANSCRIPTIONAL REGULATORY PROTEIN GABR"/>
    <property type="match status" value="1"/>
</dbReference>
<evidence type="ECO:0000313" key="6">
    <source>
        <dbReference type="EMBL" id="SBT03150.1"/>
    </source>
</evidence>
<evidence type="ECO:0000259" key="5">
    <source>
        <dbReference type="PROSITE" id="PS50949"/>
    </source>
</evidence>
<proteinExistence type="predicted"/>
<dbReference type="GO" id="GO:0003700">
    <property type="term" value="F:DNA-binding transcription factor activity"/>
    <property type="evidence" value="ECO:0007669"/>
    <property type="project" value="InterPro"/>
</dbReference>